<evidence type="ECO:0000313" key="2">
    <source>
        <dbReference type="EMBL" id="GHH28444.1"/>
    </source>
</evidence>
<dbReference type="Proteomes" id="UP000635387">
    <property type="component" value="Unassembled WGS sequence"/>
</dbReference>
<protein>
    <recommendedName>
        <fullName evidence="1">DUF6879 domain-containing protein</fullName>
    </recommendedName>
</protein>
<comment type="caution">
    <text evidence="2">The sequence shown here is derived from an EMBL/GenBank/DDBJ whole genome shotgun (WGS) entry which is preliminary data.</text>
</comment>
<evidence type="ECO:0000259" key="1">
    <source>
        <dbReference type="Pfam" id="PF21806"/>
    </source>
</evidence>
<name>A0ABQ3LZ74_9PSEU</name>
<sequence>MRPVDMIHEPDVVQETATGYMDLMAFKRTSFRFQSCQRYRVGGVEKAAFETFKQTGVYELAQDDPRLLRQRTQLSGGRVLQRVQLVVPPLSDYLRFAFVYFDHFARAGEDLRILDVSKMDSDGLPNHDFVLLDDEIVIKFRHSSEDGSVIGRELMTNADLARFRGYRDRALELAVPFGEYQERG</sequence>
<dbReference type="Pfam" id="PF21806">
    <property type="entry name" value="DUF6879"/>
    <property type="match status" value="1"/>
</dbReference>
<keyword evidence="3" id="KW-1185">Reference proteome</keyword>
<organism evidence="2 3">
    <name type="scientific">Amycolatopsis oliviviridis</name>
    <dbReference type="NCBI Taxonomy" id="1471590"/>
    <lineage>
        <taxon>Bacteria</taxon>
        <taxon>Bacillati</taxon>
        <taxon>Actinomycetota</taxon>
        <taxon>Actinomycetes</taxon>
        <taxon>Pseudonocardiales</taxon>
        <taxon>Pseudonocardiaceae</taxon>
        <taxon>Amycolatopsis</taxon>
    </lineage>
</organism>
<evidence type="ECO:0000313" key="3">
    <source>
        <dbReference type="Proteomes" id="UP000635387"/>
    </source>
</evidence>
<accession>A0ABQ3LZ74</accession>
<dbReference type="InterPro" id="IPR049244">
    <property type="entry name" value="DUF6879"/>
</dbReference>
<reference evidence="3" key="1">
    <citation type="journal article" date="2019" name="Int. J. Syst. Evol. Microbiol.">
        <title>The Global Catalogue of Microorganisms (GCM) 10K type strain sequencing project: providing services to taxonomists for standard genome sequencing and annotation.</title>
        <authorList>
            <consortium name="The Broad Institute Genomics Platform"/>
            <consortium name="The Broad Institute Genome Sequencing Center for Infectious Disease"/>
            <person name="Wu L."/>
            <person name="Ma J."/>
        </authorList>
    </citation>
    <scope>NUCLEOTIDE SEQUENCE [LARGE SCALE GENOMIC DNA]</scope>
    <source>
        <strain evidence="3">CGMCC 4.7683</strain>
    </source>
</reference>
<feature type="domain" description="DUF6879" evidence="1">
    <location>
        <begin position="25"/>
        <end position="181"/>
    </location>
</feature>
<proteinExistence type="predicted"/>
<dbReference type="EMBL" id="BNAY01000007">
    <property type="protein sequence ID" value="GHH28444.1"/>
    <property type="molecule type" value="Genomic_DNA"/>
</dbReference>
<gene>
    <name evidence="2" type="ORF">GCM10017790_59280</name>
</gene>